<keyword evidence="4 9" id="KW-0067">ATP-binding</keyword>
<dbReference type="InterPro" id="IPR002305">
    <property type="entry name" value="aa-tRNA-synth_Ic"/>
</dbReference>
<dbReference type="Pfam" id="PF00579">
    <property type="entry name" value="tRNA-synt_1b"/>
    <property type="match status" value="1"/>
</dbReference>
<dbReference type="GO" id="GO:0003723">
    <property type="term" value="F:RNA binding"/>
    <property type="evidence" value="ECO:0007669"/>
    <property type="project" value="UniProtKB-KW"/>
</dbReference>
<dbReference type="InterPro" id="IPR036986">
    <property type="entry name" value="S4_RNA-bd_sf"/>
</dbReference>
<dbReference type="EMBL" id="MHQJ01000011">
    <property type="protein sequence ID" value="OHA01641.1"/>
    <property type="molecule type" value="Genomic_DNA"/>
</dbReference>
<keyword evidence="2 9" id="KW-0436">Ligase</keyword>
<comment type="subcellular location">
    <subcellularLocation>
        <location evidence="9">Cytoplasm</location>
    </subcellularLocation>
</comment>
<dbReference type="InterPro" id="IPR024108">
    <property type="entry name" value="Tyr-tRNA-ligase_bac_2"/>
</dbReference>
<evidence type="ECO:0000256" key="2">
    <source>
        <dbReference type="ARBA" id="ARBA00022598"/>
    </source>
</evidence>
<comment type="caution">
    <text evidence="10">The sequence shown here is derived from an EMBL/GenBank/DDBJ whole genome shotgun (WGS) entry which is preliminary data.</text>
</comment>
<accession>A0A1G2KT56</accession>
<feature type="short sequence motif" description="'KMSKS' region" evidence="9">
    <location>
        <begin position="228"/>
        <end position="232"/>
    </location>
</feature>
<comment type="function">
    <text evidence="9">Catalyzes the attachment of tyrosine to tRNA(Tyr) in a two-step reaction: tyrosine is first activated by ATP to form Tyr-AMP and then transferred to the acceptor end of tRNA(Tyr).</text>
</comment>
<dbReference type="GO" id="GO:0004831">
    <property type="term" value="F:tyrosine-tRNA ligase activity"/>
    <property type="evidence" value="ECO:0007669"/>
    <property type="project" value="UniProtKB-UniRule"/>
</dbReference>
<reference evidence="10 11" key="1">
    <citation type="journal article" date="2016" name="Nat. Commun.">
        <title>Thousands of microbial genomes shed light on interconnected biogeochemical processes in an aquifer system.</title>
        <authorList>
            <person name="Anantharaman K."/>
            <person name="Brown C.T."/>
            <person name="Hug L.A."/>
            <person name="Sharon I."/>
            <person name="Castelle C.J."/>
            <person name="Probst A.J."/>
            <person name="Thomas B.C."/>
            <person name="Singh A."/>
            <person name="Wilkins M.J."/>
            <person name="Karaoz U."/>
            <person name="Brodie E.L."/>
            <person name="Williams K.H."/>
            <person name="Hubbard S.S."/>
            <person name="Banfield J.F."/>
        </authorList>
    </citation>
    <scope>NUCLEOTIDE SEQUENCE [LARGE SCALE GENOMIC DNA]</scope>
</reference>
<dbReference type="AlphaFoldDB" id="A0A1G2KT56"/>
<gene>
    <name evidence="9" type="primary">tyrS</name>
    <name evidence="10" type="ORF">A3C11_03370</name>
</gene>
<dbReference type="PRINTS" id="PR01040">
    <property type="entry name" value="TRNASYNTHTYR"/>
</dbReference>
<dbReference type="Proteomes" id="UP000177362">
    <property type="component" value="Unassembled WGS sequence"/>
</dbReference>
<dbReference type="Gene3D" id="3.10.290.10">
    <property type="entry name" value="RNA-binding S4 domain"/>
    <property type="match status" value="1"/>
</dbReference>
<protein>
    <recommendedName>
        <fullName evidence="9">Tyrosine--tRNA ligase</fullName>
        <ecNumber evidence="9">6.1.1.1</ecNumber>
    </recommendedName>
    <alternativeName>
        <fullName evidence="9">Tyrosyl-tRNA synthetase</fullName>
        <shortName evidence="9">TyrRS</shortName>
    </alternativeName>
</protein>
<comment type="catalytic activity">
    <reaction evidence="8 9">
        <text>tRNA(Tyr) + L-tyrosine + ATP = L-tyrosyl-tRNA(Tyr) + AMP + diphosphate + H(+)</text>
        <dbReference type="Rhea" id="RHEA:10220"/>
        <dbReference type="Rhea" id="RHEA-COMP:9706"/>
        <dbReference type="Rhea" id="RHEA-COMP:9707"/>
        <dbReference type="ChEBI" id="CHEBI:15378"/>
        <dbReference type="ChEBI" id="CHEBI:30616"/>
        <dbReference type="ChEBI" id="CHEBI:33019"/>
        <dbReference type="ChEBI" id="CHEBI:58315"/>
        <dbReference type="ChEBI" id="CHEBI:78442"/>
        <dbReference type="ChEBI" id="CHEBI:78536"/>
        <dbReference type="ChEBI" id="CHEBI:456215"/>
        <dbReference type="EC" id="6.1.1.1"/>
    </reaction>
</comment>
<proteinExistence type="inferred from homology"/>
<keyword evidence="7 9" id="KW-0030">Aminoacyl-tRNA synthetase</keyword>
<keyword evidence="3 9" id="KW-0547">Nucleotide-binding</keyword>
<comment type="similarity">
    <text evidence="9">Belongs to the class-I aminoacyl-tRNA synthetase family. TyrS type 2 subfamily.</text>
</comment>
<dbReference type="SUPFAM" id="SSF52374">
    <property type="entry name" value="Nucleotidylyl transferase"/>
    <property type="match status" value="1"/>
</dbReference>
<dbReference type="InterPro" id="IPR002307">
    <property type="entry name" value="Tyr-tRNA-ligase"/>
</dbReference>
<dbReference type="SUPFAM" id="SSF55174">
    <property type="entry name" value="Alpha-L RNA-binding motif"/>
    <property type="match status" value="1"/>
</dbReference>
<feature type="binding site" evidence="9">
    <location>
        <position position="231"/>
    </location>
    <ligand>
        <name>ATP</name>
        <dbReference type="ChEBI" id="CHEBI:30616"/>
    </ligand>
</feature>
<evidence type="ECO:0000256" key="1">
    <source>
        <dbReference type="ARBA" id="ARBA00022490"/>
    </source>
</evidence>
<dbReference type="Gene3D" id="3.40.50.620">
    <property type="entry name" value="HUPs"/>
    <property type="match status" value="1"/>
</dbReference>
<dbReference type="PANTHER" id="PTHR11766">
    <property type="entry name" value="TYROSYL-TRNA SYNTHETASE"/>
    <property type="match status" value="1"/>
</dbReference>
<evidence type="ECO:0000256" key="9">
    <source>
        <dbReference type="HAMAP-Rule" id="MF_02007"/>
    </source>
</evidence>
<dbReference type="GO" id="GO:0005524">
    <property type="term" value="F:ATP binding"/>
    <property type="evidence" value="ECO:0007669"/>
    <property type="project" value="UniProtKB-UniRule"/>
</dbReference>
<dbReference type="HAMAP" id="MF_02007">
    <property type="entry name" value="Tyr_tRNA_synth_type2"/>
    <property type="match status" value="1"/>
</dbReference>
<dbReference type="STRING" id="1802271.A3C11_03370"/>
<evidence type="ECO:0000256" key="4">
    <source>
        <dbReference type="ARBA" id="ARBA00022840"/>
    </source>
</evidence>
<keyword evidence="6 9" id="KW-0648">Protein biosynthesis</keyword>
<evidence type="ECO:0000256" key="5">
    <source>
        <dbReference type="ARBA" id="ARBA00022884"/>
    </source>
</evidence>
<dbReference type="EC" id="6.1.1.1" evidence="9"/>
<feature type="short sequence motif" description="'HIGH' region" evidence="9">
    <location>
        <begin position="44"/>
        <end position="53"/>
    </location>
</feature>
<keyword evidence="5" id="KW-0694">RNA-binding</keyword>
<dbReference type="Gene3D" id="1.10.240.10">
    <property type="entry name" value="Tyrosyl-Transfer RNA Synthetase"/>
    <property type="match status" value="1"/>
</dbReference>
<evidence type="ECO:0000313" key="10">
    <source>
        <dbReference type="EMBL" id="OHA01641.1"/>
    </source>
</evidence>
<dbReference type="NCBIfam" id="TIGR00234">
    <property type="entry name" value="tyrS"/>
    <property type="match status" value="1"/>
</dbReference>
<comment type="subunit">
    <text evidence="9">Homodimer.</text>
</comment>
<evidence type="ECO:0000256" key="7">
    <source>
        <dbReference type="ARBA" id="ARBA00023146"/>
    </source>
</evidence>
<evidence type="ECO:0000256" key="6">
    <source>
        <dbReference type="ARBA" id="ARBA00022917"/>
    </source>
</evidence>
<evidence type="ECO:0000256" key="3">
    <source>
        <dbReference type="ARBA" id="ARBA00022741"/>
    </source>
</evidence>
<dbReference type="CDD" id="cd00805">
    <property type="entry name" value="TyrRS_core"/>
    <property type="match status" value="1"/>
</dbReference>
<dbReference type="InterPro" id="IPR024088">
    <property type="entry name" value="Tyr-tRNA-ligase_bac-type"/>
</dbReference>
<dbReference type="InterPro" id="IPR014729">
    <property type="entry name" value="Rossmann-like_a/b/a_fold"/>
</dbReference>
<name>A0A1G2KT56_9BACT</name>
<evidence type="ECO:0000256" key="8">
    <source>
        <dbReference type="ARBA" id="ARBA00048248"/>
    </source>
</evidence>
<dbReference type="PANTHER" id="PTHR11766:SF1">
    <property type="entry name" value="TYROSINE--TRNA LIGASE"/>
    <property type="match status" value="1"/>
</dbReference>
<keyword evidence="1 9" id="KW-0963">Cytoplasm</keyword>
<sequence>MKKPSAELVKQILERNVADAIPRESLEEQLSSGLKLRVKLGVDPTRPDLHLGHAVVIRALQMFQELGHKVIFIIGDFTAHIGDPSGRSLVRTALSLAETKKNAKTYFQQVGKILDVRKAEIRHNSEWLSKLKLEEILRLNAQFTIARILERDDFQKRIKSGAEVWMHELQYPLAQAYDSVAVKADIEIGGSDQLFNFVVARHLMERWGMKPQDIITYEILPGLDGKEKMSKSLGNYIGITERPSMMFGKTMSIPDDMILPYFRLATDRSAAAVGEIENRLKQGENPRDLKLDLATDIVGLYHGTPAALRARAEFIKVFSKKELPTVMEGAELHEGSYEAAALILALQLAKSKSEARRLIEQGGVEIIPHQGLRRRLADPFQLVGVTDGMVLRVGKTRFVRIRKS</sequence>
<dbReference type="GO" id="GO:0006437">
    <property type="term" value="P:tyrosyl-tRNA aminoacylation"/>
    <property type="evidence" value="ECO:0007669"/>
    <property type="project" value="UniProtKB-UniRule"/>
</dbReference>
<evidence type="ECO:0000313" key="11">
    <source>
        <dbReference type="Proteomes" id="UP000177362"/>
    </source>
</evidence>
<dbReference type="GO" id="GO:0005829">
    <property type="term" value="C:cytosol"/>
    <property type="evidence" value="ECO:0007669"/>
    <property type="project" value="TreeGrafter"/>
</dbReference>
<organism evidence="10 11">
    <name type="scientific">Candidatus Sungbacteria bacterium RIFCSPHIGHO2_02_FULL_49_12</name>
    <dbReference type="NCBI Taxonomy" id="1802271"/>
    <lineage>
        <taxon>Bacteria</taxon>
        <taxon>Candidatus Sungiibacteriota</taxon>
    </lineage>
</organism>